<dbReference type="CTD" id="572528"/>
<evidence type="ECO:0000313" key="6">
    <source>
        <dbReference type="Ensembl" id="ENSKMAP00000023703.1"/>
    </source>
</evidence>
<name>A0A3Q3B2H9_KRYMA</name>
<keyword evidence="7" id="KW-1185">Reference proteome</keyword>
<evidence type="ECO:0000256" key="1">
    <source>
        <dbReference type="ARBA" id="ARBA00023015"/>
    </source>
</evidence>
<evidence type="ECO:0000256" key="2">
    <source>
        <dbReference type="ARBA" id="ARBA00023163"/>
    </source>
</evidence>
<dbReference type="AlphaFoldDB" id="A0A3Q3B2H9"/>
<feature type="compositionally biased region" description="Low complexity" evidence="4">
    <location>
        <begin position="457"/>
        <end position="472"/>
    </location>
</feature>
<dbReference type="Ensembl" id="ENSKMAT00000024005.1">
    <property type="protein sequence ID" value="ENSKMAP00000023703.1"/>
    <property type="gene ID" value="ENSKMAG00000017569.1"/>
</dbReference>
<dbReference type="CDD" id="cd16869">
    <property type="entry name" value="ARID_ARID5"/>
    <property type="match status" value="1"/>
</dbReference>
<dbReference type="SUPFAM" id="SSF46774">
    <property type="entry name" value="ARID-like"/>
    <property type="match status" value="1"/>
</dbReference>
<accession>A0A3Q3B2H9</accession>
<organism evidence="6 7">
    <name type="scientific">Kryptolebias marmoratus</name>
    <name type="common">Mangrove killifish</name>
    <name type="synonym">Rivulus marmoratus</name>
    <dbReference type="NCBI Taxonomy" id="37003"/>
    <lineage>
        <taxon>Eukaryota</taxon>
        <taxon>Metazoa</taxon>
        <taxon>Chordata</taxon>
        <taxon>Craniata</taxon>
        <taxon>Vertebrata</taxon>
        <taxon>Euteleostomi</taxon>
        <taxon>Actinopterygii</taxon>
        <taxon>Neopterygii</taxon>
        <taxon>Teleostei</taxon>
        <taxon>Neoteleostei</taxon>
        <taxon>Acanthomorphata</taxon>
        <taxon>Ovalentaria</taxon>
        <taxon>Atherinomorphae</taxon>
        <taxon>Cyprinodontiformes</taxon>
        <taxon>Rivulidae</taxon>
        <taxon>Kryptolebias</taxon>
    </lineage>
</organism>
<reference evidence="6" key="2">
    <citation type="submission" date="2025-09" db="UniProtKB">
        <authorList>
            <consortium name="Ensembl"/>
        </authorList>
    </citation>
    <scope>IDENTIFICATION</scope>
</reference>
<feature type="compositionally biased region" description="Basic and acidic residues" evidence="4">
    <location>
        <begin position="313"/>
        <end position="322"/>
    </location>
</feature>
<dbReference type="STRING" id="37003.ENSKMAP00000023703"/>
<dbReference type="SMART" id="SM00501">
    <property type="entry name" value="BRIGHT"/>
    <property type="match status" value="1"/>
</dbReference>
<dbReference type="InterPro" id="IPR051232">
    <property type="entry name" value="ARID/SWI1_ChromRemod"/>
</dbReference>
<dbReference type="InterPro" id="IPR036431">
    <property type="entry name" value="ARID_dom_sf"/>
</dbReference>
<dbReference type="GO" id="GO:0000976">
    <property type="term" value="F:transcription cis-regulatory region binding"/>
    <property type="evidence" value="ECO:0007669"/>
    <property type="project" value="TreeGrafter"/>
</dbReference>
<dbReference type="PANTHER" id="PTHR13964">
    <property type="entry name" value="RBP-RELATED"/>
    <property type="match status" value="1"/>
</dbReference>
<evidence type="ECO:0000259" key="5">
    <source>
        <dbReference type="PROSITE" id="PS51011"/>
    </source>
</evidence>
<feature type="domain" description="ARID" evidence="5">
    <location>
        <begin position="25"/>
        <end position="117"/>
    </location>
</feature>
<dbReference type="SMART" id="SM01014">
    <property type="entry name" value="ARID"/>
    <property type="match status" value="1"/>
</dbReference>
<dbReference type="KEGG" id="kmr:108242590"/>
<proteinExistence type="predicted"/>
<dbReference type="InterPro" id="IPR001606">
    <property type="entry name" value="ARID_dom"/>
</dbReference>
<evidence type="ECO:0000256" key="3">
    <source>
        <dbReference type="ARBA" id="ARBA00023242"/>
    </source>
</evidence>
<dbReference type="GO" id="GO:0006357">
    <property type="term" value="P:regulation of transcription by RNA polymerase II"/>
    <property type="evidence" value="ECO:0007669"/>
    <property type="project" value="TreeGrafter"/>
</dbReference>
<dbReference type="GeneTree" id="ENSGT00940000163584"/>
<dbReference type="PROSITE" id="PS51011">
    <property type="entry name" value="ARID"/>
    <property type="match status" value="1"/>
</dbReference>
<feature type="compositionally biased region" description="Polar residues" evidence="4">
    <location>
        <begin position="301"/>
        <end position="311"/>
    </location>
</feature>
<dbReference type="Proteomes" id="UP000264800">
    <property type="component" value="Unplaced"/>
</dbReference>
<dbReference type="OrthoDB" id="1938591at2759"/>
<evidence type="ECO:0000313" key="7">
    <source>
        <dbReference type="Proteomes" id="UP000264800"/>
    </source>
</evidence>
<dbReference type="Pfam" id="PF01388">
    <property type="entry name" value="ARID"/>
    <property type="match status" value="1"/>
</dbReference>
<sequence length="584" mass="65766">METQVQLKMAHSDIQEKIIKDPMEENTEEQFLKNLYLFMKKRDTPIERIPNLGFKQIDLYVMFKTVNEMGGYHKVTSHQLWKRVYNTLGGNPRSTSAATCTRRHYEKLLLPYECHLKGILMSSMPQHQPKPFRYPKDDDGGQRPSKRRLLSLQLHQGSHNFQTNPHGSIYSLPLQFPHFYHPSHPILPPYVPISSSVLTPHTPTVAQPRFHFQPTQPDTADFVKEPLEQLRYLAEQYKTSAGQPLNLSKKDSSWELNLSPISSFSPLLSSKNPKFLNKPSTLYSPHRAGVVRGEKCETQDNESSGQVSPLSESAKETEKNAADDIISTPSNSPMNGRALTVEEEMDVIEVVKPTSSPKTDLPKPREASPVAEGQILPREKEENNMEIEVPLSVVQKWLSMCRGPIKEPLPPDHEVSSRKRSWSDVNDLPTDLTCRVNPQNQSSAEELRLKNEPSLTPNVQSPNQQHSNSQSPFTSCISSLGGSSLKATAIQDIWPFHQQKINKTFNFKSASFWETCDNNSLAPQKPILADSAPKFFGEDPVRGGKERLEMESSAVLMVNSSPASVLHLTTEEVMKLKKIISSSS</sequence>
<dbReference type="RefSeq" id="XP_017283007.1">
    <property type="nucleotide sequence ID" value="XM_017427518.3"/>
</dbReference>
<dbReference type="GeneID" id="108242590"/>
<keyword evidence="2" id="KW-0804">Transcription</keyword>
<dbReference type="PANTHER" id="PTHR13964:SF25">
    <property type="entry name" value="AT-RICH INTERACTIVE DOMAIN-CONTAINING PROTEIN 5A"/>
    <property type="match status" value="1"/>
</dbReference>
<evidence type="ECO:0000256" key="4">
    <source>
        <dbReference type="SAM" id="MobiDB-lite"/>
    </source>
</evidence>
<keyword evidence="3" id="KW-0539">Nucleus</keyword>
<reference evidence="6" key="1">
    <citation type="submission" date="2025-08" db="UniProtKB">
        <authorList>
            <consortium name="Ensembl"/>
        </authorList>
    </citation>
    <scope>IDENTIFICATION</scope>
</reference>
<dbReference type="GO" id="GO:0005634">
    <property type="term" value="C:nucleus"/>
    <property type="evidence" value="ECO:0007669"/>
    <property type="project" value="TreeGrafter"/>
</dbReference>
<dbReference type="FunFam" id="1.10.150.60:FF:000015">
    <property type="entry name" value="AT-rich interactive domain-containing protein 5B"/>
    <property type="match status" value="1"/>
</dbReference>
<feature type="region of interest" description="Disordered" evidence="4">
    <location>
        <begin position="290"/>
        <end position="335"/>
    </location>
</feature>
<protein>
    <submittedName>
        <fullName evidence="6">AT-rich interaction domain 6</fullName>
    </submittedName>
</protein>
<dbReference type="Gene3D" id="1.10.150.60">
    <property type="entry name" value="ARID DNA-binding domain"/>
    <property type="match status" value="1"/>
</dbReference>
<feature type="region of interest" description="Disordered" evidence="4">
    <location>
        <begin position="407"/>
        <end position="475"/>
    </location>
</feature>
<keyword evidence="1" id="KW-0805">Transcription regulation</keyword>